<evidence type="ECO:0000313" key="6">
    <source>
        <dbReference type="WBParaSite" id="TCONS_00013815.p1"/>
    </source>
</evidence>
<evidence type="ECO:0000256" key="4">
    <source>
        <dbReference type="ARBA" id="ARBA00022729"/>
    </source>
</evidence>
<evidence type="ECO:0000256" key="1">
    <source>
        <dbReference type="ARBA" id="ARBA00004613"/>
    </source>
</evidence>
<dbReference type="InterPro" id="IPR038479">
    <property type="entry name" value="Transthyretin-like_sf"/>
</dbReference>
<evidence type="ECO:0000313" key="5">
    <source>
        <dbReference type="Proteomes" id="UP000035681"/>
    </source>
</evidence>
<dbReference type="GO" id="GO:0005576">
    <property type="term" value="C:extracellular region"/>
    <property type="evidence" value="ECO:0007669"/>
    <property type="project" value="UniProtKB-SubCell"/>
</dbReference>
<proteinExistence type="inferred from homology"/>
<keyword evidence="5" id="KW-1185">Reference proteome</keyword>
<dbReference type="Gene3D" id="2.60.40.3330">
    <property type="match status" value="1"/>
</dbReference>
<dbReference type="Proteomes" id="UP000035681">
    <property type="component" value="Unplaced"/>
</dbReference>
<sequence length="313" mass="36284">NCRFLYHRRIFGVAGNISCGLPRLNVKIGSPFHIKAKTGFFRKAVFLNIFIHLNSGIYFFQHKQIVGVSGNFNCKYKNSSFVTVTLSKHDYIIEKHPLAKIRVKVGTPFHLMAKSYSYRKFDVYIKIYHDCFRSTGTLHGLSIKKVPAKYIYKKSQLCDFYKLGTVRLDYLPTKFYHLSNKKNVKCMFSRKVVGVAGTINCKYSRIGMAFVTISKSKRVSYSGPLAKIKVKFGNPFHLMAKTLIYNLPVIKIYHNCFHFKPICQGVVIKHIPKNFIYKKFKALDFFNVGKINLDQEETKVLPPPYNKKRCFLR</sequence>
<dbReference type="GO" id="GO:0009986">
    <property type="term" value="C:cell surface"/>
    <property type="evidence" value="ECO:0007669"/>
    <property type="project" value="InterPro"/>
</dbReference>
<evidence type="ECO:0000256" key="3">
    <source>
        <dbReference type="ARBA" id="ARBA00022525"/>
    </source>
</evidence>
<organism evidence="5 6">
    <name type="scientific">Strongyloides stercoralis</name>
    <name type="common">Threadworm</name>
    <dbReference type="NCBI Taxonomy" id="6248"/>
    <lineage>
        <taxon>Eukaryota</taxon>
        <taxon>Metazoa</taxon>
        <taxon>Ecdysozoa</taxon>
        <taxon>Nematoda</taxon>
        <taxon>Chromadorea</taxon>
        <taxon>Rhabditida</taxon>
        <taxon>Tylenchina</taxon>
        <taxon>Panagrolaimomorpha</taxon>
        <taxon>Strongyloidoidea</taxon>
        <taxon>Strongyloididae</taxon>
        <taxon>Strongyloides</taxon>
    </lineage>
</organism>
<dbReference type="PANTHER" id="PTHR21700">
    <property type="entry name" value="TRANSTHYRETIN-LIKE FAMILY PROTEIN-RELATED"/>
    <property type="match status" value="1"/>
</dbReference>
<comment type="subcellular location">
    <subcellularLocation>
        <location evidence="1">Secreted</location>
    </subcellularLocation>
</comment>
<reference evidence="6" key="1">
    <citation type="submission" date="2024-02" db="UniProtKB">
        <authorList>
            <consortium name="WormBaseParasite"/>
        </authorList>
    </citation>
    <scope>IDENTIFICATION</scope>
</reference>
<keyword evidence="4" id="KW-0732">Signal</keyword>
<dbReference type="WBParaSite" id="TCONS_00013815.p1">
    <property type="protein sequence ID" value="TCONS_00013815.p1"/>
    <property type="gene ID" value="XLOC_008732"/>
</dbReference>
<evidence type="ECO:0000256" key="2">
    <source>
        <dbReference type="ARBA" id="ARBA00010112"/>
    </source>
</evidence>
<dbReference type="Pfam" id="PF01060">
    <property type="entry name" value="TTR-52"/>
    <property type="match status" value="1"/>
</dbReference>
<dbReference type="AlphaFoldDB" id="A0AAF5DM28"/>
<protein>
    <submittedName>
        <fullName evidence="6">Uncharacterized protein</fullName>
    </submittedName>
</protein>
<dbReference type="PANTHER" id="PTHR21700:SF3">
    <property type="entry name" value="TRANSTHYRETIN-LIKE PROTEIN 5"/>
    <property type="match status" value="1"/>
</dbReference>
<dbReference type="InterPro" id="IPR001534">
    <property type="entry name" value="Transthyretin-like"/>
</dbReference>
<keyword evidence="3" id="KW-0964">Secreted</keyword>
<name>A0AAF5DM28_STRER</name>
<accession>A0AAF5DM28</accession>
<comment type="similarity">
    <text evidence="2">Belongs to the nematode transthyretin-like family.</text>
</comment>